<dbReference type="InterPro" id="IPR001680">
    <property type="entry name" value="WD40_rpt"/>
</dbReference>
<keyword evidence="2" id="KW-0677">Repeat</keyword>
<dbReference type="Proteomes" id="UP000078512">
    <property type="component" value="Unassembled WGS sequence"/>
</dbReference>
<feature type="region of interest" description="Disordered" evidence="4">
    <location>
        <begin position="562"/>
        <end position="583"/>
    </location>
</feature>
<feature type="compositionally biased region" description="Polar residues" evidence="4">
    <location>
        <begin position="202"/>
        <end position="212"/>
    </location>
</feature>
<evidence type="ECO:0000256" key="3">
    <source>
        <dbReference type="PROSITE-ProRule" id="PRU00221"/>
    </source>
</evidence>
<dbReference type="PANTHER" id="PTHR14107:SF16">
    <property type="entry name" value="AT02583P"/>
    <property type="match status" value="1"/>
</dbReference>
<dbReference type="GO" id="GO:0045013">
    <property type="term" value="P:carbon catabolite repression of transcription"/>
    <property type="evidence" value="ECO:0007669"/>
    <property type="project" value="TreeGrafter"/>
</dbReference>
<dbReference type="InterPro" id="IPR015943">
    <property type="entry name" value="WD40/YVTN_repeat-like_dom_sf"/>
</dbReference>
<feature type="compositionally biased region" description="Low complexity" evidence="4">
    <location>
        <begin position="626"/>
        <end position="635"/>
    </location>
</feature>
<evidence type="ECO:0000256" key="2">
    <source>
        <dbReference type="ARBA" id="ARBA00022737"/>
    </source>
</evidence>
<proteinExistence type="predicted"/>
<dbReference type="SMART" id="SM00320">
    <property type="entry name" value="WD40"/>
    <property type="match status" value="5"/>
</dbReference>
<feature type="compositionally biased region" description="Polar residues" evidence="4">
    <location>
        <begin position="165"/>
        <end position="174"/>
    </location>
</feature>
<dbReference type="GO" id="GO:0032153">
    <property type="term" value="C:cell division site"/>
    <property type="evidence" value="ECO:0007669"/>
    <property type="project" value="TreeGrafter"/>
</dbReference>
<reference evidence="5 6" key="1">
    <citation type="submission" date="2016-05" db="EMBL/GenBank/DDBJ databases">
        <title>Genome sequencing reveals origins of a unique bacterial endosymbiosis in the earliest lineages of terrestrial Fungi.</title>
        <authorList>
            <consortium name="DOE Joint Genome Institute"/>
            <person name="Uehling J."/>
            <person name="Gryganskyi A."/>
            <person name="Hameed K."/>
            <person name="Tschaplinski T."/>
            <person name="Misztal P."/>
            <person name="Wu S."/>
            <person name="Desiro A."/>
            <person name="Vande Pol N."/>
            <person name="Du Z.-Y."/>
            <person name="Zienkiewicz A."/>
            <person name="Zienkiewicz K."/>
            <person name="Morin E."/>
            <person name="Tisserant E."/>
            <person name="Splivallo R."/>
            <person name="Hainaut M."/>
            <person name="Henrissat B."/>
            <person name="Ohm R."/>
            <person name="Kuo A."/>
            <person name="Yan J."/>
            <person name="Lipzen A."/>
            <person name="Nolan M."/>
            <person name="Labutti K."/>
            <person name="Barry K."/>
            <person name="Goldstein A."/>
            <person name="Labbe J."/>
            <person name="Schadt C."/>
            <person name="Tuskan G."/>
            <person name="Grigoriev I."/>
            <person name="Martin F."/>
            <person name="Vilgalys R."/>
            <person name="Bonito G."/>
        </authorList>
    </citation>
    <scope>NUCLEOTIDE SEQUENCE [LARGE SCALE GENOMIC DNA]</scope>
    <source>
        <strain evidence="5 6">AG-77</strain>
    </source>
</reference>
<dbReference type="PROSITE" id="PS50082">
    <property type="entry name" value="WD_REPEATS_2"/>
    <property type="match status" value="1"/>
</dbReference>
<feature type="compositionally biased region" description="Polar residues" evidence="4">
    <location>
        <begin position="664"/>
        <end position="680"/>
    </location>
</feature>
<dbReference type="OrthoDB" id="3367at2759"/>
<dbReference type="PANTHER" id="PTHR14107">
    <property type="entry name" value="WD REPEAT PROTEIN"/>
    <property type="match status" value="1"/>
</dbReference>
<feature type="repeat" description="WD" evidence="3">
    <location>
        <begin position="456"/>
        <end position="497"/>
    </location>
</feature>
<dbReference type="GO" id="GO:0005634">
    <property type="term" value="C:nucleus"/>
    <property type="evidence" value="ECO:0007669"/>
    <property type="project" value="TreeGrafter"/>
</dbReference>
<feature type="region of interest" description="Disordered" evidence="4">
    <location>
        <begin position="738"/>
        <end position="774"/>
    </location>
</feature>
<keyword evidence="1 3" id="KW-0853">WD repeat</keyword>
<feature type="region of interest" description="Disordered" evidence="4">
    <location>
        <begin position="58"/>
        <end position="82"/>
    </location>
</feature>
<gene>
    <name evidence="5" type="ORF">K457DRAFT_136436</name>
</gene>
<protein>
    <submittedName>
        <fullName evidence="5">WD40 repeat-like protein</fullName>
    </submittedName>
</protein>
<dbReference type="Gene3D" id="2.130.10.10">
    <property type="entry name" value="YVTN repeat-like/Quinoprotein amine dehydrogenase"/>
    <property type="match status" value="1"/>
</dbReference>
<feature type="compositionally biased region" description="Low complexity" evidence="4">
    <location>
        <begin position="740"/>
        <end position="751"/>
    </location>
</feature>
<dbReference type="GO" id="GO:0051286">
    <property type="term" value="C:cell tip"/>
    <property type="evidence" value="ECO:0007669"/>
    <property type="project" value="TreeGrafter"/>
</dbReference>
<dbReference type="Pfam" id="PF00400">
    <property type="entry name" value="WD40"/>
    <property type="match status" value="2"/>
</dbReference>
<evidence type="ECO:0000256" key="4">
    <source>
        <dbReference type="SAM" id="MobiDB-lite"/>
    </source>
</evidence>
<dbReference type="SUPFAM" id="SSF50978">
    <property type="entry name" value="WD40 repeat-like"/>
    <property type="match status" value="1"/>
</dbReference>
<feature type="compositionally biased region" description="Polar residues" evidence="4">
    <location>
        <begin position="70"/>
        <end position="82"/>
    </location>
</feature>
<dbReference type="AlphaFoldDB" id="A0A197K0Z8"/>
<feature type="region of interest" description="Disordered" evidence="4">
    <location>
        <begin position="138"/>
        <end position="242"/>
    </location>
</feature>
<dbReference type="STRING" id="1314771.A0A197K0Z8"/>
<dbReference type="InterPro" id="IPR051362">
    <property type="entry name" value="WD_repeat_creC_regulators"/>
</dbReference>
<keyword evidence="6" id="KW-1185">Reference proteome</keyword>
<dbReference type="PROSITE" id="PS50294">
    <property type="entry name" value="WD_REPEATS_REGION"/>
    <property type="match status" value="1"/>
</dbReference>
<dbReference type="InterPro" id="IPR036322">
    <property type="entry name" value="WD40_repeat_dom_sf"/>
</dbReference>
<accession>A0A197K0Z8</accession>
<sequence>MATPLSPVIDCADFVAAEGRYELLQDMYLEQVLPHPVIPTHVSSVSVKYKDYFNSNNASHSGARAHHGKQTSADSTLSNSNIDRLEERLRDFKLRDERSGDTDDAFARANGVAGGDTHSKNFHGNLVDLPLYQDDLSGYKTPHSDMMSPGLPHVQTPGPPPLKDSSGSNRQSDPYAQYGPPPSIPHQYQQHQEKPSGFRSLSRANSHYSQDEGSQSPSAAGSSAGFSSLFGGKRKKPKNNIAKTNSTFVSKITTNENLAKILANRMNEDVYIFWNTGRTFTWSDLNQKPNEPLSHITFSKAFPTSHDVNVLTRSCDHLDVIIGFSTGDIIWFDPLCNKYYRLNKQGIIKDSPVTMIKWLPGSESQFMVAFQDGSIVIMDKERDDQQFTAHPPTSDTMFHVTHPKHGKHNPISHWQVSKKPITAFAFSPDLQHVAVVAMDGALRIIDFRDERLLDTFSAYFGALTCVCWSPDGKYVLTGGQDDLVTIWSFKDQRIVARCQGHQSYVTGVAFDPWRCDERNYRFGSVGEDAKLLLWDFSVGALHKPKAAVMQRRGSTATVSGMAAAAGGSGSYKPGHGKKGSISSLRGVGGHSLFSGHHPNKSSVSQVVAPVIAEEPALEHANGNGDTSSTTSSTRHSSVHENGSSQQHPRQPSQIKDAENVSIGDASSTRSSGHSSILTSDGGNGGRAASTLGVVSGAASITTSATAVTSQETVDAGSSSPVYKKVAHARTLPHLSLKLTNSFNSDNSNSNGSGNGNGNGNGQHQDDRQSLKSGHGFSSLFRHQHKAHGGVAQGMQVVRPPEPRSHVAMLQPLMAKGIHQEPLAGITFREDAIMTSDRRGHIKVWKRPPLLPHQQPPPSPAHQS</sequence>
<evidence type="ECO:0000313" key="5">
    <source>
        <dbReference type="EMBL" id="OAQ31160.1"/>
    </source>
</evidence>
<feature type="region of interest" description="Disordered" evidence="4">
    <location>
        <begin position="615"/>
        <end position="685"/>
    </location>
</feature>
<name>A0A197K0Z8_9FUNG</name>
<feature type="compositionally biased region" description="Low complexity" evidence="4">
    <location>
        <begin position="213"/>
        <end position="231"/>
    </location>
</feature>
<feature type="compositionally biased region" description="Polar residues" evidence="4">
    <location>
        <begin position="639"/>
        <end position="653"/>
    </location>
</feature>
<dbReference type="EMBL" id="KV442031">
    <property type="protein sequence ID" value="OAQ31160.1"/>
    <property type="molecule type" value="Genomic_DNA"/>
</dbReference>
<organism evidence="5 6">
    <name type="scientific">Linnemannia elongata AG-77</name>
    <dbReference type="NCBI Taxonomy" id="1314771"/>
    <lineage>
        <taxon>Eukaryota</taxon>
        <taxon>Fungi</taxon>
        <taxon>Fungi incertae sedis</taxon>
        <taxon>Mucoromycota</taxon>
        <taxon>Mortierellomycotina</taxon>
        <taxon>Mortierellomycetes</taxon>
        <taxon>Mortierellales</taxon>
        <taxon>Mortierellaceae</taxon>
        <taxon>Linnemannia</taxon>
    </lineage>
</organism>
<evidence type="ECO:0000256" key="1">
    <source>
        <dbReference type="ARBA" id="ARBA00022574"/>
    </source>
</evidence>
<evidence type="ECO:0000313" key="6">
    <source>
        <dbReference type="Proteomes" id="UP000078512"/>
    </source>
</evidence>